<reference evidence="2 3" key="1">
    <citation type="submission" date="2018-10" db="EMBL/GenBank/DDBJ databases">
        <title>Sequencing the genomes of 1000 actinobacteria strains.</title>
        <authorList>
            <person name="Klenk H.-P."/>
        </authorList>
    </citation>
    <scope>NUCLEOTIDE SEQUENCE [LARGE SCALE GENOMIC DNA]</scope>
    <source>
        <strain evidence="2 3">DSM 17894</strain>
    </source>
</reference>
<accession>A0A495IK47</accession>
<evidence type="ECO:0000259" key="1">
    <source>
        <dbReference type="Pfam" id="PF01936"/>
    </source>
</evidence>
<dbReference type="Gene3D" id="3.40.50.1010">
    <property type="entry name" value="5'-nuclease"/>
    <property type="match status" value="1"/>
</dbReference>
<dbReference type="EMBL" id="RBKS01000001">
    <property type="protein sequence ID" value="RKR76382.1"/>
    <property type="molecule type" value="Genomic_DNA"/>
</dbReference>
<sequence>MRVNVYVDGFNLYNGLLRESDYRWLNPVELFDRIFVDYEVNLVRFFTAVLKGKASPGDPGIVARQMVYLRALATIERLQTHLGRFEVRASRYRRRFREPSESEMVDVWRPEEKGSDVNLATYLVRDAFLDTADVYVIVSNDSDLETPIRLVATELGKRVFLVFPHGRESRDLMECGHERVVWISTGRLAESLLPNPVMAETVPLFRPAEWLPNPDRRIARQMK</sequence>
<evidence type="ECO:0000313" key="3">
    <source>
        <dbReference type="Proteomes" id="UP000280008"/>
    </source>
</evidence>
<name>A0A495IK47_9MICO</name>
<feature type="domain" description="NYN" evidence="1">
    <location>
        <begin position="2"/>
        <end position="173"/>
    </location>
</feature>
<proteinExistence type="predicted"/>
<comment type="caution">
    <text evidence="2">The sequence shown here is derived from an EMBL/GenBank/DDBJ whole genome shotgun (WGS) entry which is preliminary data.</text>
</comment>
<protein>
    <submittedName>
        <fullName evidence="2">NYN domain-containing protein</fullName>
    </submittedName>
</protein>
<dbReference type="GO" id="GO:0004540">
    <property type="term" value="F:RNA nuclease activity"/>
    <property type="evidence" value="ECO:0007669"/>
    <property type="project" value="InterPro"/>
</dbReference>
<dbReference type="Proteomes" id="UP000280008">
    <property type="component" value="Unassembled WGS sequence"/>
</dbReference>
<dbReference type="Pfam" id="PF01936">
    <property type="entry name" value="NYN"/>
    <property type="match status" value="1"/>
</dbReference>
<evidence type="ECO:0000313" key="2">
    <source>
        <dbReference type="EMBL" id="RKR76382.1"/>
    </source>
</evidence>
<dbReference type="AlphaFoldDB" id="A0A495IK47"/>
<keyword evidence="3" id="KW-1185">Reference proteome</keyword>
<organism evidence="2 3">
    <name type="scientific">Frondihabitans australicus</name>
    <dbReference type="NCBI Taxonomy" id="386892"/>
    <lineage>
        <taxon>Bacteria</taxon>
        <taxon>Bacillati</taxon>
        <taxon>Actinomycetota</taxon>
        <taxon>Actinomycetes</taxon>
        <taxon>Micrococcales</taxon>
        <taxon>Microbacteriaceae</taxon>
        <taxon>Frondihabitans</taxon>
    </lineage>
</organism>
<dbReference type="InterPro" id="IPR021139">
    <property type="entry name" value="NYN"/>
</dbReference>
<dbReference type="CDD" id="cd18722">
    <property type="entry name" value="PIN_NicB-like"/>
    <property type="match status" value="1"/>
</dbReference>
<gene>
    <name evidence="2" type="ORF">C8E83_3555</name>
</gene>